<keyword evidence="7" id="KW-1185">Reference proteome</keyword>
<evidence type="ECO:0000256" key="2">
    <source>
        <dbReference type="ARBA" id="ARBA00022723"/>
    </source>
</evidence>
<dbReference type="SMART" id="SM00054">
    <property type="entry name" value="EFh"/>
    <property type="match status" value="1"/>
</dbReference>
<dbReference type="InterPro" id="IPR013787">
    <property type="entry name" value="S100_Ca-bd_sub"/>
</dbReference>
<dbReference type="CDD" id="cd00213">
    <property type="entry name" value="S-100"/>
    <property type="match status" value="1"/>
</dbReference>
<keyword evidence="2" id="KW-0479">Metal-binding</keyword>
<feature type="domain" description="EF-hand" evidence="5">
    <location>
        <begin position="49"/>
        <end position="84"/>
    </location>
</feature>
<dbReference type="PANTHER" id="PTHR11639:SF118">
    <property type="entry name" value="PROTEIN S100"/>
    <property type="match status" value="1"/>
</dbReference>
<evidence type="ECO:0000256" key="3">
    <source>
        <dbReference type="ARBA" id="ARBA00022737"/>
    </source>
</evidence>
<name>A0A556V939_BAGYA</name>
<dbReference type="InterPro" id="IPR002048">
    <property type="entry name" value="EF_hand_dom"/>
</dbReference>
<organism evidence="6 7">
    <name type="scientific">Bagarius yarrelli</name>
    <name type="common">Goonch</name>
    <name type="synonym">Bagrus yarrelli</name>
    <dbReference type="NCBI Taxonomy" id="175774"/>
    <lineage>
        <taxon>Eukaryota</taxon>
        <taxon>Metazoa</taxon>
        <taxon>Chordata</taxon>
        <taxon>Craniata</taxon>
        <taxon>Vertebrata</taxon>
        <taxon>Euteleostomi</taxon>
        <taxon>Actinopterygii</taxon>
        <taxon>Neopterygii</taxon>
        <taxon>Teleostei</taxon>
        <taxon>Ostariophysi</taxon>
        <taxon>Siluriformes</taxon>
        <taxon>Sisoridae</taxon>
        <taxon>Sisorinae</taxon>
        <taxon>Bagarius</taxon>
    </lineage>
</organism>
<dbReference type="Proteomes" id="UP000319801">
    <property type="component" value="Unassembled WGS sequence"/>
</dbReference>
<gene>
    <name evidence="6" type="ORF">Baya_14281</name>
</gene>
<evidence type="ECO:0000256" key="1">
    <source>
        <dbReference type="ARBA" id="ARBA00007323"/>
    </source>
</evidence>
<reference evidence="6 7" key="1">
    <citation type="journal article" date="2019" name="Genome Biol. Evol.">
        <title>Whole-Genome Sequencing of the Giant Devil Catfish, Bagarius yarrelli.</title>
        <authorList>
            <person name="Jiang W."/>
            <person name="Lv Y."/>
            <person name="Cheng L."/>
            <person name="Yang K."/>
            <person name="Chao B."/>
            <person name="Wang X."/>
            <person name="Li Y."/>
            <person name="Pan X."/>
            <person name="You X."/>
            <person name="Zhang Y."/>
            <person name="Yang J."/>
            <person name="Li J."/>
            <person name="Zhang X."/>
            <person name="Liu S."/>
            <person name="Sun C."/>
            <person name="Yang J."/>
            <person name="Shi Q."/>
        </authorList>
    </citation>
    <scope>NUCLEOTIDE SEQUENCE [LARGE SCALE GENOMIC DNA]</scope>
    <source>
        <strain evidence="6">JWS20170419001</strain>
        <tissue evidence="6">Muscle</tissue>
    </source>
</reference>
<evidence type="ECO:0000313" key="7">
    <source>
        <dbReference type="Proteomes" id="UP000319801"/>
    </source>
</evidence>
<dbReference type="SUPFAM" id="SSF47473">
    <property type="entry name" value="EF-hand"/>
    <property type="match status" value="1"/>
</dbReference>
<evidence type="ECO:0000259" key="5">
    <source>
        <dbReference type="PROSITE" id="PS50222"/>
    </source>
</evidence>
<dbReference type="EMBL" id="VCAZ01000166">
    <property type="protein sequence ID" value="TTB12814.1"/>
    <property type="molecule type" value="Genomic_DNA"/>
</dbReference>
<evidence type="ECO:0000256" key="4">
    <source>
        <dbReference type="ARBA" id="ARBA00022837"/>
    </source>
</evidence>
<dbReference type="PANTHER" id="PTHR11639">
    <property type="entry name" value="S100 CALCIUM-BINDING PROTEIN"/>
    <property type="match status" value="1"/>
</dbReference>
<dbReference type="InterPro" id="IPR011992">
    <property type="entry name" value="EF-hand-dom_pair"/>
</dbReference>
<sequence length="93" mass="10374">MSDLQKGMLILISTFHKYACAEGDKTSLSKGEVKELLNKELGNMFSDCKDQAALDKLFKDLDANADSKVDFQEFVTLVACLTMLCNKAFTQKK</sequence>
<dbReference type="Gene3D" id="1.10.238.10">
    <property type="entry name" value="EF-hand"/>
    <property type="match status" value="1"/>
</dbReference>
<proteinExistence type="inferred from homology"/>
<dbReference type="GO" id="GO:0048306">
    <property type="term" value="F:calcium-dependent protein binding"/>
    <property type="evidence" value="ECO:0007669"/>
    <property type="project" value="TreeGrafter"/>
</dbReference>
<keyword evidence="4" id="KW-0106">Calcium</keyword>
<comment type="caution">
    <text evidence="6">The sequence shown here is derived from an EMBL/GenBank/DDBJ whole genome shotgun (WGS) entry which is preliminary data.</text>
</comment>
<accession>A0A556V939</accession>
<dbReference type="Pfam" id="PF01023">
    <property type="entry name" value="S_100"/>
    <property type="match status" value="1"/>
</dbReference>
<dbReference type="InterPro" id="IPR034325">
    <property type="entry name" value="S-100_dom"/>
</dbReference>
<dbReference type="AlphaFoldDB" id="A0A556V939"/>
<dbReference type="GO" id="GO:0005737">
    <property type="term" value="C:cytoplasm"/>
    <property type="evidence" value="ECO:0007669"/>
    <property type="project" value="TreeGrafter"/>
</dbReference>
<evidence type="ECO:0000313" key="6">
    <source>
        <dbReference type="EMBL" id="TTB12814.1"/>
    </source>
</evidence>
<protein>
    <submittedName>
        <fullName evidence="6">Ictacalcin</fullName>
    </submittedName>
</protein>
<dbReference type="GO" id="GO:0046914">
    <property type="term" value="F:transition metal ion binding"/>
    <property type="evidence" value="ECO:0007669"/>
    <property type="project" value="InterPro"/>
</dbReference>
<dbReference type="GO" id="GO:0005509">
    <property type="term" value="F:calcium ion binding"/>
    <property type="evidence" value="ECO:0007669"/>
    <property type="project" value="InterPro"/>
</dbReference>
<dbReference type="FunFam" id="1.10.238.10:FF:000044">
    <property type="entry name" value="Protein S100"/>
    <property type="match status" value="1"/>
</dbReference>
<dbReference type="PROSITE" id="PS50222">
    <property type="entry name" value="EF_HAND_2"/>
    <property type="match status" value="1"/>
</dbReference>
<keyword evidence="3" id="KW-0677">Repeat</keyword>
<dbReference type="InterPro" id="IPR001751">
    <property type="entry name" value="S100/CaBP7/8-like_CS"/>
</dbReference>
<dbReference type="PROSITE" id="PS00303">
    <property type="entry name" value="S100_CABP"/>
    <property type="match status" value="1"/>
</dbReference>
<dbReference type="OrthoDB" id="8881129at2759"/>
<dbReference type="SMART" id="SM01394">
    <property type="entry name" value="S_100"/>
    <property type="match status" value="1"/>
</dbReference>
<comment type="similarity">
    <text evidence="1">Belongs to the S-100 family.</text>
</comment>